<feature type="compositionally biased region" description="Basic residues" evidence="1">
    <location>
        <begin position="183"/>
        <end position="195"/>
    </location>
</feature>
<keyword evidence="4" id="KW-1185">Reference proteome</keyword>
<name>A0AB34IX27_PRYPA</name>
<sequence length="256" mass="27393">MRYPLAVALLVAPASAKRACPPVPLPCSPRCLLSEAQRHCRYCKCKACAMCSRPLPAPTAASHTSPRPLLGRSRRWAPSDASPAATNASAASRVLRLLGYIPAAQLPLAFGGDPADFSLAPAAFPTLSRAEAAAAGPPLLSLRAQRRAAAAGTRARRDVSWLASPVAGLLPRTAARPPTPRARAARRRRARRPQHNRTSAPPPPRRRGGRTDKRKAAAPRRPRKKKKKPKPPKAKAKAKRKRAGGAAATRRREPPD</sequence>
<proteinExistence type="predicted"/>
<keyword evidence="2" id="KW-0732">Signal</keyword>
<organism evidence="3 4">
    <name type="scientific">Prymnesium parvum</name>
    <name type="common">Toxic golden alga</name>
    <dbReference type="NCBI Taxonomy" id="97485"/>
    <lineage>
        <taxon>Eukaryota</taxon>
        <taxon>Haptista</taxon>
        <taxon>Haptophyta</taxon>
        <taxon>Prymnesiophyceae</taxon>
        <taxon>Prymnesiales</taxon>
        <taxon>Prymnesiaceae</taxon>
        <taxon>Prymnesium</taxon>
    </lineage>
</organism>
<feature type="chain" id="PRO_5044289433" evidence="2">
    <location>
        <begin position="17"/>
        <end position="256"/>
    </location>
</feature>
<dbReference type="Proteomes" id="UP001515480">
    <property type="component" value="Unassembled WGS sequence"/>
</dbReference>
<protein>
    <submittedName>
        <fullName evidence="3">Uncharacterized protein</fullName>
    </submittedName>
</protein>
<evidence type="ECO:0000313" key="4">
    <source>
        <dbReference type="Proteomes" id="UP001515480"/>
    </source>
</evidence>
<feature type="compositionally biased region" description="Basic residues" evidence="1">
    <location>
        <begin position="216"/>
        <end position="243"/>
    </location>
</feature>
<gene>
    <name evidence="3" type="ORF">AB1Y20_007178</name>
</gene>
<dbReference type="AlphaFoldDB" id="A0AB34IX27"/>
<evidence type="ECO:0000313" key="3">
    <source>
        <dbReference type="EMBL" id="KAL1507558.1"/>
    </source>
</evidence>
<comment type="caution">
    <text evidence="3">The sequence shown here is derived from an EMBL/GenBank/DDBJ whole genome shotgun (WGS) entry which is preliminary data.</text>
</comment>
<evidence type="ECO:0000256" key="1">
    <source>
        <dbReference type="SAM" id="MobiDB-lite"/>
    </source>
</evidence>
<evidence type="ECO:0000256" key="2">
    <source>
        <dbReference type="SAM" id="SignalP"/>
    </source>
</evidence>
<accession>A0AB34IX27</accession>
<feature type="signal peptide" evidence="2">
    <location>
        <begin position="1"/>
        <end position="16"/>
    </location>
</feature>
<feature type="region of interest" description="Disordered" evidence="1">
    <location>
        <begin position="57"/>
        <end position="83"/>
    </location>
</feature>
<reference evidence="3 4" key="1">
    <citation type="journal article" date="2024" name="Science">
        <title>Giant polyketide synthase enzymes in the biosynthesis of giant marine polyether toxins.</title>
        <authorList>
            <person name="Fallon T.R."/>
            <person name="Shende V.V."/>
            <person name="Wierzbicki I.H."/>
            <person name="Pendleton A.L."/>
            <person name="Watervoot N.F."/>
            <person name="Auber R.P."/>
            <person name="Gonzalez D.J."/>
            <person name="Wisecaver J.H."/>
            <person name="Moore B.S."/>
        </authorList>
    </citation>
    <scope>NUCLEOTIDE SEQUENCE [LARGE SCALE GENOMIC DNA]</scope>
    <source>
        <strain evidence="3 4">12B1</strain>
    </source>
</reference>
<feature type="region of interest" description="Disordered" evidence="1">
    <location>
        <begin position="170"/>
        <end position="256"/>
    </location>
</feature>
<dbReference type="EMBL" id="JBGBPQ010000017">
    <property type="protein sequence ID" value="KAL1507558.1"/>
    <property type="molecule type" value="Genomic_DNA"/>
</dbReference>